<dbReference type="PANTHER" id="PTHR43479">
    <property type="entry name" value="ACREF/ENVCD OPERON REPRESSOR-RELATED"/>
    <property type="match status" value="1"/>
</dbReference>
<evidence type="ECO:0000256" key="1">
    <source>
        <dbReference type="ARBA" id="ARBA00023125"/>
    </source>
</evidence>
<keyword evidence="1" id="KW-0238">DNA-binding</keyword>
<proteinExistence type="predicted"/>
<accession>A0A644XZW1</accession>
<dbReference type="InterPro" id="IPR039532">
    <property type="entry name" value="TetR_C_Firmicutes"/>
</dbReference>
<feature type="domain" description="HTH tetR-type" evidence="2">
    <location>
        <begin position="6"/>
        <end position="66"/>
    </location>
</feature>
<dbReference type="Pfam" id="PF00440">
    <property type="entry name" value="TetR_N"/>
    <property type="match status" value="1"/>
</dbReference>
<reference evidence="3" key="1">
    <citation type="submission" date="2019-08" db="EMBL/GenBank/DDBJ databases">
        <authorList>
            <person name="Kucharzyk K."/>
            <person name="Murdoch R.W."/>
            <person name="Higgins S."/>
            <person name="Loffler F."/>
        </authorList>
    </citation>
    <scope>NUCLEOTIDE SEQUENCE</scope>
</reference>
<evidence type="ECO:0000313" key="3">
    <source>
        <dbReference type="EMBL" id="MPM21437.1"/>
    </source>
</evidence>
<dbReference type="PROSITE" id="PS50977">
    <property type="entry name" value="HTH_TETR_2"/>
    <property type="match status" value="1"/>
</dbReference>
<protein>
    <recommendedName>
        <fullName evidence="2">HTH tetR-type domain-containing protein</fullName>
    </recommendedName>
</protein>
<dbReference type="SUPFAM" id="SSF46689">
    <property type="entry name" value="Homeodomain-like"/>
    <property type="match status" value="1"/>
</dbReference>
<dbReference type="InterPro" id="IPR009057">
    <property type="entry name" value="Homeodomain-like_sf"/>
</dbReference>
<comment type="caution">
    <text evidence="3">The sequence shown here is derived from an EMBL/GenBank/DDBJ whole genome shotgun (WGS) entry which is preliminary data.</text>
</comment>
<gene>
    <name evidence="3" type="ORF">SDC9_67881</name>
</gene>
<sequence length="185" mass="21531">MDRRQRKSREAIFGAFNSLITQKKYTDITVQDIIDRADVGRSTFYAHFDTKDSLLSEMCTELFDHVVRDHDEAEETHDFSGGDNDTDSIITHILYHLKDNHHNIVGIFKGESGDLFLRFFKQYLTIVFKDELCGKLKQVDVPEGYLYHHISCSFVDTLNWWIKNEMKQSPETVEGYFHSVMAAVL</sequence>
<evidence type="ECO:0000259" key="2">
    <source>
        <dbReference type="PROSITE" id="PS50977"/>
    </source>
</evidence>
<dbReference type="GO" id="GO:0003677">
    <property type="term" value="F:DNA binding"/>
    <property type="evidence" value="ECO:0007669"/>
    <property type="project" value="UniProtKB-KW"/>
</dbReference>
<dbReference type="Pfam" id="PF14278">
    <property type="entry name" value="TetR_C_8"/>
    <property type="match status" value="1"/>
</dbReference>
<dbReference type="PANTHER" id="PTHR43479:SF23">
    <property type="entry name" value="HTH TETR-TYPE DOMAIN-CONTAINING PROTEIN"/>
    <property type="match status" value="1"/>
</dbReference>
<dbReference type="InterPro" id="IPR050624">
    <property type="entry name" value="HTH-type_Tx_Regulator"/>
</dbReference>
<dbReference type="EMBL" id="VSSQ01003589">
    <property type="protein sequence ID" value="MPM21437.1"/>
    <property type="molecule type" value="Genomic_DNA"/>
</dbReference>
<dbReference type="InterPro" id="IPR001647">
    <property type="entry name" value="HTH_TetR"/>
</dbReference>
<dbReference type="Gene3D" id="1.10.357.10">
    <property type="entry name" value="Tetracycline Repressor, domain 2"/>
    <property type="match status" value="1"/>
</dbReference>
<dbReference type="AlphaFoldDB" id="A0A644XZW1"/>
<name>A0A644XZW1_9ZZZZ</name>
<organism evidence="3">
    <name type="scientific">bioreactor metagenome</name>
    <dbReference type="NCBI Taxonomy" id="1076179"/>
    <lineage>
        <taxon>unclassified sequences</taxon>
        <taxon>metagenomes</taxon>
        <taxon>ecological metagenomes</taxon>
    </lineage>
</organism>